<evidence type="ECO:0000256" key="1">
    <source>
        <dbReference type="ARBA" id="ARBA00005771"/>
    </source>
</evidence>
<evidence type="ECO:0000256" key="2">
    <source>
        <dbReference type="ARBA" id="ARBA00022679"/>
    </source>
</evidence>
<reference evidence="4 5" key="1">
    <citation type="submission" date="2020-08" db="EMBL/GenBank/DDBJ databases">
        <title>Genomic Encyclopedia of Type Strains, Phase IV (KMG-IV): sequencing the most valuable type-strain genomes for metagenomic binning, comparative biology and taxonomic classification.</title>
        <authorList>
            <person name="Goeker M."/>
        </authorList>
    </citation>
    <scope>NUCLEOTIDE SEQUENCE [LARGE SCALE GENOMIC DNA]</scope>
    <source>
        <strain evidence="4 5">DSM 14552</strain>
    </source>
</reference>
<gene>
    <name evidence="4" type="ORF">GGQ88_003191</name>
</gene>
<dbReference type="GO" id="GO:0008146">
    <property type="term" value="F:sulfotransferase activity"/>
    <property type="evidence" value="ECO:0007669"/>
    <property type="project" value="InterPro"/>
</dbReference>
<name>A0A7W6EX52_9SPHN</name>
<comment type="caution">
    <text evidence="4">The sequence shown here is derived from an EMBL/GenBank/DDBJ whole genome shotgun (WGS) entry which is preliminary data.</text>
</comment>
<protein>
    <recommendedName>
        <fullName evidence="3">Sulfotransferase domain-containing protein</fullName>
    </recommendedName>
</protein>
<dbReference type="EMBL" id="JACICY010000008">
    <property type="protein sequence ID" value="MBB3861901.1"/>
    <property type="molecule type" value="Genomic_DNA"/>
</dbReference>
<dbReference type="SUPFAM" id="SSF52540">
    <property type="entry name" value="P-loop containing nucleoside triphosphate hydrolases"/>
    <property type="match status" value="1"/>
</dbReference>
<proteinExistence type="inferred from homology"/>
<evidence type="ECO:0000313" key="4">
    <source>
        <dbReference type="EMBL" id="MBB3861901.1"/>
    </source>
</evidence>
<dbReference type="AlphaFoldDB" id="A0A7W6EX52"/>
<feature type="domain" description="Sulfotransferase" evidence="3">
    <location>
        <begin position="48"/>
        <end position="240"/>
    </location>
</feature>
<dbReference type="InterPro" id="IPR027417">
    <property type="entry name" value="P-loop_NTPase"/>
</dbReference>
<keyword evidence="5" id="KW-1185">Reference proteome</keyword>
<evidence type="ECO:0000259" key="3">
    <source>
        <dbReference type="Pfam" id="PF00685"/>
    </source>
</evidence>
<sequence length="247" mass="28055">MSGSDQPCNINQLSEEELLISRWRFCDDLLVEPETLYPAELAVLRAMQGAFVARNLEKPFVCKTHDKYQPEITGVPASRSLYIVRDPRDVAISLSHHAGISIDEAIGQMLDPTCHSNGPMQLRYALGDWASHVTGWTGQKDVPVEVIRYEDLRRDTRAEFARIVRSLGGTATSAEIDRAIGHSSLGEMQRQETTYGFRERLPHQERFFRSGQTGEWRQVLDADQICRIEDAFAPVMKQWGYSPLHHD</sequence>
<dbReference type="Proteomes" id="UP000562395">
    <property type="component" value="Unassembled WGS sequence"/>
</dbReference>
<comment type="similarity">
    <text evidence="1">Belongs to the sulfotransferase 1 family.</text>
</comment>
<dbReference type="PANTHER" id="PTHR11783">
    <property type="entry name" value="SULFOTRANSFERASE SULT"/>
    <property type="match status" value="1"/>
</dbReference>
<keyword evidence="2" id="KW-0808">Transferase</keyword>
<dbReference type="Pfam" id="PF00685">
    <property type="entry name" value="Sulfotransfer_1"/>
    <property type="match status" value="1"/>
</dbReference>
<accession>A0A7W6EX52</accession>
<dbReference type="InterPro" id="IPR000863">
    <property type="entry name" value="Sulfotransferase_dom"/>
</dbReference>
<organism evidence="4 5">
    <name type="scientific">Novosphingobium hassiacum</name>
    <dbReference type="NCBI Taxonomy" id="173676"/>
    <lineage>
        <taxon>Bacteria</taxon>
        <taxon>Pseudomonadati</taxon>
        <taxon>Pseudomonadota</taxon>
        <taxon>Alphaproteobacteria</taxon>
        <taxon>Sphingomonadales</taxon>
        <taxon>Sphingomonadaceae</taxon>
        <taxon>Novosphingobium</taxon>
    </lineage>
</organism>
<dbReference type="Gene3D" id="3.40.50.300">
    <property type="entry name" value="P-loop containing nucleotide triphosphate hydrolases"/>
    <property type="match status" value="1"/>
</dbReference>
<evidence type="ECO:0000313" key="5">
    <source>
        <dbReference type="Proteomes" id="UP000562395"/>
    </source>
</evidence>